<dbReference type="InterPro" id="IPR000836">
    <property type="entry name" value="PRTase_dom"/>
</dbReference>
<dbReference type="Pfam" id="PF00156">
    <property type="entry name" value="Pribosyltran"/>
    <property type="match status" value="1"/>
</dbReference>
<gene>
    <name evidence="3" type="ORF">EQM13_03370</name>
</gene>
<dbReference type="KEGG" id="spoa:EQM13_03370"/>
<dbReference type="Proteomes" id="UP000287969">
    <property type="component" value="Chromosome"/>
</dbReference>
<dbReference type="PANTHER" id="PTHR47505:SF1">
    <property type="entry name" value="DNA UTILIZATION PROTEIN YHGH"/>
    <property type="match status" value="1"/>
</dbReference>
<evidence type="ECO:0000259" key="2">
    <source>
        <dbReference type="Pfam" id="PF00156"/>
    </source>
</evidence>
<feature type="domain" description="Phosphoribosyltransferase" evidence="2">
    <location>
        <begin position="128"/>
        <end position="210"/>
    </location>
</feature>
<keyword evidence="4" id="KW-1185">Reference proteome</keyword>
<dbReference type="CDD" id="cd06223">
    <property type="entry name" value="PRTases_typeI"/>
    <property type="match status" value="1"/>
</dbReference>
<comment type="similarity">
    <text evidence="1">Belongs to the ComF/GntX family.</text>
</comment>
<evidence type="ECO:0000313" key="4">
    <source>
        <dbReference type="Proteomes" id="UP000287969"/>
    </source>
</evidence>
<proteinExistence type="inferred from homology"/>
<dbReference type="AlphaFoldDB" id="A0A410Q9K9"/>
<evidence type="ECO:0000313" key="3">
    <source>
        <dbReference type="EMBL" id="QAT60683.1"/>
    </source>
</evidence>
<dbReference type="InterPro" id="IPR051910">
    <property type="entry name" value="ComF/GntX_DNA_util-trans"/>
</dbReference>
<dbReference type="OrthoDB" id="9779910at2"/>
<dbReference type="RefSeq" id="WP_071140403.1">
    <property type="nucleotide sequence ID" value="NZ_CP035282.1"/>
</dbReference>
<dbReference type="PANTHER" id="PTHR47505">
    <property type="entry name" value="DNA UTILIZATION PROTEIN YHGH"/>
    <property type="match status" value="1"/>
</dbReference>
<dbReference type="SUPFAM" id="SSF53271">
    <property type="entry name" value="PRTase-like"/>
    <property type="match status" value="1"/>
</dbReference>
<accession>A0A410Q9K9</accession>
<sequence length="221" mass="26207">MEIWKEFEDMLFPEKGICFFCGEYSDEISHYICHQCKSRIEYLNKDIPFEFSYVDRIAYSLFYSNFIREHIFLYKYHGRGYLYKPFGEILINTFLERFSPEDIDIITNVPIHRRKKAMRGFDQSELLAGYISQRMNIYNSRKNLLRVKETKSQNKLNKEQRRTNIEGAFQVRKKEEFGGKRILILDDIITTGITFEESAKVLKDCGAEKVYGLALTSGMKF</sequence>
<dbReference type="Gene3D" id="3.40.50.2020">
    <property type="match status" value="1"/>
</dbReference>
<protein>
    <submittedName>
        <fullName evidence="3">ComF family protein</fullName>
    </submittedName>
</protein>
<organism evidence="3 4">
    <name type="scientific">Acidilutibacter cellobiosedens</name>
    <dbReference type="NCBI Taxonomy" id="2507161"/>
    <lineage>
        <taxon>Bacteria</taxon>
        <taxon>Bacillati</taxon>
        <taxon>Bacillota</taxon>
        <taxon>Tissierellia</taxon>
        <taxon>Tissierellales</taxon>
        <taxon>Acidilutibacteraceae</taxon>
        <taxon>Acidilutibacter</taxon>
    </lineage>
</organism>
<name>A0A410Q9K9_9FIRM</name>
<dbReference type="EMBL" id="CP035282">
    <property type="protein sequence ID" value="QAT60683.1"/>
    <property type="molecule type" value="Genomic_DNA"/>
</dbReference>
<evidence type="ECO:0000256" key="1">
    <source>
        <dbReference type="ARBA" id="ARBA00008007"/>
    </source>
</evidence>
<reference evidence="4" key="1">
    <citation type="submission" date="2019-01" db="EMBL/GenBank/DDBJ databases">
        <title>Draft genomes of a novel of Sporanaerobacter strains.</title>
        <authorList>
            <person name="Ma S."/>
        </authorList>
    </citation>
    <scope>NUCLEOTIDE SEQUENCE [LARGE SCALE GENOMIC DNA]</scope>
    <source>
        <strain evidence="4">NJN-17</strain>
    </source>
</reference>
<dbReference type="InterPro" id="IPR029057">
    <property type="entry name" value="PRTase-like"/>
</dbReference>